<proteinExistence type="predicted"/>
<organism evidence="5">
    <name type="scientific">Diacronema lutheri</name>
    <name type="common">Unicellular marine alga</name>
    <name type="synonym">Monochrysis lutheri</name>
    <dbReference type="NCBI Taxonomy" id="2081491"/>
    <lineage>
        <taxon>Eukaryota</taxon>
        <taxon>Haptista</taxon>
        <taxon>Haptophyta</taxon>
        <taxon>Pavlovophyceae</taxon>
        <taxon>Pavlovales</taxon>
        <taxon>Pavlovaceae</taxon>
        <taxon>Diacronema</taxon>
    </lineage>
</organism>
<dbReference type="GO" id="GO:0008380">
    <property type="term" value="P:RNA splicing"/>
    <property type="evidence" value="ECO:0007669"/>
    <property type="project" value="UniProtKB-KW"/>
</dbReference>
<dbReference type="PANTHER" id="PTHR23139">
    <property type="entry name" value="RNA-BINDING PROTEIN"/>
    <property type="match status" value="1"/>
</dbReference>
<accession>A0A7R9YIC1</accession>
<keyword evidence="1" id="KW-0507">mRNA processing</keyword>
<evidence type="ECO:0000313" key="5">
    <source>
        <dbReference type="EMBL" id="CAD8268328.1"/>
    </source>
</evidence>
<dbReference type="AlphaFoldDB" id="A0A7R9YIC1"/>
<protein>
    <recommendedName>
        <fullName evidence="6">RRM domain-containing protein</fullName>
    </recommendedName>
</protein>
<evidence type="ECO:0000256" key="4">
    <source>
        <dbReference type="SAM" id="MobiDB-lite"/>
    </source>
</evidence>
<dbReference type="Gene3D" id="3.30.70.330">
    <property type="match status" value="1"/>
</dbReference>
<dbReference type="EMBL" id="HBEB01004083">
    <property type="protein sequence ID" value="CAD8268328.1"/>
    <property type="molecule type" value="Transcribed_RNA"/>
</dbReference>
<reference evidence="5" key="1">
    <citation type="submission" date="2021-01" db="EMBL/GenBank/DDBJ databases">
        <authorList>
            <person name="Corre E."/>
            <person name="Pelletier E."/>
            <person name="Niang G."/>
            <person name="Scheremetjew M."/>
            <person name="Finn R."/>
            <person name="Kale V."/>
            <person name="Holt S."/>
            <person name="Cochrane G."/>
            <person name="Meng A."/>
            <person name="Brown T."/>
            <person name="Cohen L."/>
        </authorList>
    </citation>
    <scope>NUCLEOTIDE SEQUENCE</scope>
    <source>
        <strain evidence="5">RCC1537</strain>
    </source>
</reference>
<evidence type="ECO:0000256" key="3">
    <source>
        <dbReference type="ARBA" id="ARBA00023187"/>
    </source>
</evidence>
<sequence>MLAARATACAKPERAISLANFALEGELDDAEERADLAETLREECATFGRVASVIVPPAAAQVRDAHAPAGAGGYMPKVYVLFEEIAAATAALARMHGRAFDGRIITAAYVPQAEYDLVQARAVVDGGNREPEMAQPQQPQVEEGMLTSVRPGAPASEAGMEELIATADAPGSAEAEVGDAGSEARAGPELVPAESAA</sequence>
<evidence type="ECO:0000256" key="2">
    <source>
        <dbReference type="ARBA" id="ARBA00022884"/>
    </source>
</evidence>
<keyword evidence="2" id="KW-0694">RNA-binding</keyword>
<keyword evidence="3" id="KW-0508">mRNA splicing</keyword>
<evidence type="ECO:0000256" key="1">
    <source>
        <dbReference type="ARBA" id="ARBA00022664"/>
    </source>
</evidence>
<feature type="region of interest" description="Disordered" evidence="4">
    <location>
        <begin position="150"/>
        <end position="197"/>
    </location>
</feature>
<dbReference type="InterPro" id="IPR035979">
    <property type="entry name" value="RBD_domain_sf"/>
</dbReference>
<dbReference type="GO" id="GO:0003723">
    <property type="term" value="F:RNA binding"/>
    <property type="evidence" value="ECO:0007669"/>
    <property type="project" value="UniProtKB-KW"/>
</dbReference>
<dbReference type="SUPFAM" id="SSF54928">
    <property type="entry name" value="RNA-binding domain, RBD"/>
    <property type="match status" value="1"/>
</dbReference>
<dbReference type="GO" id="GO:0006397">
    <property type="term" value="P:mRNA processing"/>
    <property type="evidence" value="ECO:0007669"/>
    <property type="project" value="UniProtKB-KW"/>
</dbReference>
<dbReference type="InterPro" id="IPR012677">
    <property type="entry name" value="Nucleotide-bd_a/b_plait_sf"/>
</dbReference>
<gene>
    <name evidence="5" type="ORF">PLUT1463_LOCUS2642</name>
</gene>
<evidence type="ECO:0008006" key="6">
    <source>
        <dbReference type="Google" id="ProtNLM"/>
    </source>
</evidence>
<name>A0A7R9YIC1_DIALT</name>